<dbReference type="PANTHER" id="PTHR33164:SF43">
    <property type="entry name" value="HTH-TYPE TRANSCRIPTIONAL REPRESSOR YETL"/>
    <property type="match status" value="1"/>
</dbReference>
<dbReference type="PANTHER" id="PTHR33164">
    <property type="entry name" value="TRANSCRIPTIONAL REGULATOR, MARR FAMILY"/>
    <property type="match status" value="1"/>
</dbReference>
<evidence type="ECO:0000313" key="3">
    <source>
        <dbReference type="Proteomes" id="UP000638263"/>
    </source>
</evidence>
<evidence type="ECO:0000313" key="2">
    <source>
        <dbReference type="EMBL" id="GGL07410.1"/>
    </source>
</evidence>
<dbReference type="SUPFAM" id="SSF46785">
    <property type="entry name" value="Winged helix' DNA-binding domain"/>
    <property type="match status" value="1"/>
</dbReference>
<dbReference type="InterPro" id="IPR000835">
    <property type="entry name" value="HTH_MarR-typ"/>
</dbReference>
<dbReference type="SMART" id="SM00347">
    <property type="entry name" value="HTH_MARR"/>
    <property type="match status" value="1"/>
</dbReference>
<sequence>MDRMARDPYRLIGRIQQVSHSLRKKSDRLLIDSAGVTTAQAGILAVVADDPGCSQRDVARRLRLGESAVVAAVGRLLSAGLVERRVSDQDPRAVALFLAARGVETVGRAQETYGVINGLVLEALGVEGRARFAELLDALDLAVGSFPLPAIDEDSAANTPDRG</sequence>
<protein>
    <recommendedName>
        <fullName evidence="1">HTH marR-type domain-containing protein</fullName>
    </recommendedName>
</protein>
<dbReference type="Proteomes" id="UP000638263">
    <property type="component" value="Unassembled WGS sequence"/>
</dbReference>
<comment type="caution">
    <text evidence="2">The sequence shown here is derived from an EMBL/GenBank/DDBJ whole genome shotgun (WGS) entry which is preliminary data.</text>
</comment>
<name>A0A917RID3_9NOCA</name>
<gene>
    <name evidence="2" type="ORF">GCM10011588_22380</name>
</gene>
<dbReference type="Gene3D" id="1.10.10.10">
    <property type="entry name" value="Winged helix-like DNA-binding domain superfamily/Winged helix DNA-binding domain"/>
    <property type="match status" value="1"/>
</dbReference>
<dbReference type="GO" id="GO:0006950">
    <property type="term" value="P:response to stress"/>
    <property type="evidence" value="ECO:0007669"/>
    <property type="project" value="TreeGrafter"/>
</dbReference>
<dbReference type="InterPro" id="IPR039422">
    <property type="entry name" value="MarR/SlyA-like"/>
</dbReference>
<dbReference type="AlphaFoldDB" id="A0A917RID3"/>
<feature type="domain" description="HTH marR-type" evidence="1">
    <location>
        <begin position="8"/>
        <end position="141"/>
    </location>
</feature>
<proteinExistence type="predicted"/>
<dbReference type="InterPro" id="IPR036388">
    <property type="entry name" value="WH-like_DNA-bd_sf"/>
</dbReference>
<organism evidence="2 3">
    <name type="scientific">Nocardia jinanensis</name>
    <dbReference type="NCBI Taxonomy" id="382504"/>
    <lineage>
        <taxon>Bacteria</taxon>
        <taxon>Bacillati</taxon>
        <taxon>Actinomycetota</taxon>
        <taxon>Actinomycetes</taxon>
        <taxon>Mycobacteriales</taxon>
        <taxon>Nocardiaceae</taxon>
        <taxon>Nocardia</taxon>
    </lineage>
</organism>
<reference evidence="2" key="1">
    <citation type="journal article" date="2014" name="Int. J. Syst. Evol. Microbiol.">
        <title>Complete genome sequence of Corynebacterium casei LMG S-19264T (=DSM 44701T), isolated from a smear-ripened cheese.</title>
        <authorList>
            <consortium name="US DOE Joint Genome Institute (JGI-PGF)"/>
            <person name="Walter F."/>
            <person name="Albersmeier A."/>
            <person name="Kalinowski J."/>
            <person name="Ruckert C."/>
        </authorList>
    </citation>
    <scope>NUCLEOTIDE SEQUENCE</scope>
    <source>
        <strain evidence="2">CGMCC 4.3508</strain>
    </source>
</reference>
<dbReference type="Pfam" id="PF12802">
    <property type="entry name" value="MarR_2"/>
    <property type="match status" value="1"/>
</dbReference>
<dbReference type="PROSITE" id="PS50995">
    <property type="entry name" value="HTH_MARR_2"/>
    <property type="match status" value="1"/>
</dbReference>
<dbReference type="InterPro" id="IPR036390">
    <property type="entry name" value="WH_DNA-bd_sf"/>
</dbReference>
<reference evidence="2" key="2">
    <citation type="submission" date="2020-09" db="EMBL/GenBank/DDBJ databases">
        <authorList>
            <person name="Sun Q."/>
            <person name="Zhou Y."/>
        </authorList>
    </citation>
    <scope>NUCLEOTIDE SEQUENCE</scope>
    <source>
        <strain evidence="2">CGMCC 4.3508</strain>
    </source>
</reference>
<evidence type="ECO:0000259" key="1">
    <source>
        <dbReference type="PROSITE" id="PS50995"/>
    </source>
</evidence>
<accession>A0A917RID3</accession>
<dbReference type="EMBL" id="BMMH01000003">
    <property type="protein sequence ID" value="GGL07410.1"/>
    <property type="molecule type" value="Genomic_DNA"/>
</dbReference>
<keyword evidence="3" id="KW-1185">Reference proteome</keyword>
<dbReference type="GO" id="GO:0003700">
    <property type="term" value="F:DNA-binding transcription factor activity"/>
    <property type="evidence" value="ECO:0007669"/>
    <property type="project" value="InterPro"/>
</dbReference>